<dbReference type="GO" id="GO:0008234">
    <property type="term" value="F:cysteine-type peptidase activity"/>
    <property type="evidence" value="ECO:0007669"/>
    <property type="project" value="InterPro"/>
</dbReference>
<evidence type="ECO:0000256" key="4">
    <source>
        <dbReference type="SAM" id="MobiDB-lite"/>
    </source>
</evidence>
<evidence type="ECO:0000259" key="5">
    <source>
        <dbReference type="PROSITE" id="PS50600"/>
    </source>
</evidence>
<evidence type="ECO:0000256" key="3">
    <source>
        <dbReference type="ARBA" id="ARBA00022801"/>
    </source>
</evidence>
<evidence type="ECO:0000313" key="6">
    <source>
        <dbReference type="EnsemblPlants" id="OMERI12G06330.1"/>
    </source>
</evidence>
<evidence type="ECO:0000256" key="1">
    <source>
        <dbReference type="ARBA" id="ARBA00005234"/>
    </source>
</evidence>
<accession>A0A0E0FBD3</accession>
<dbReference type="HOGENOM" id="CLU_781631_0_0_1"/>
<sequence>MKPSSGDLNGGGTSAKRSQTDVASQQNGETLDGVIEDEVFVNLPQYTPSGKSQEKDPKTANKRKHDPPVTPSFTPQHAFKVSVNENGFAKVDTNYLKKSYDYAVVVDIEDVLLTSHFLRPTVDGGWIYDHVIDAYAYISNIENDKVAVVSTKQSQKFLCDFGGFDAKYKLKWVDNIGVKCVTRNMKSYDYAVVVDIEDVLLTSHFLRPTVDGGWIYDHVIDAYAYISNIENDKVAVVSTKQSQKFLCDFGGFDAKYELKWVDNIGVKCVTRNMVDALQSCVETAVEAGVVSIMDSIDMTKWPRRRYTDIPQQKDTQSCGVYVIKYMLTRDGDQIAEDFTNVCPTNLFSYVVMLKI</sequence>
<dbReference type="Proteomes" id="UP000008021">
    <property type="component" value="Chromosome 12"/>
</dbReference>
<feature type="region of interest" description="Disordered" evidence="4">
    <location>
        <begin position="1"/>
        <end position="76"/>
    </location>
</feature>
<dbReference type="InterPro" id="IPR003653">
    <property type="entry name" value="Peptidase_C48_C"/>
</dbReference>
<protein>
    <recommendedName>
        <fullName evidence="5">Ubiquitin-like protease family profile domain-containing protein</fullName>
    </recommendedName>
</protein>
<reference evidence="6" key="2">
    <citation type="submission" date="2018-05" db="EMBL/GenBank/DDBJ databases">
        <title>OmerRS3 (Oryza meridionalis Reference Sequence Version 3).</title>
        <authorList>
            <person name="Zhang J."/>
            <person name="Kudrna D."/>
            <person name="Lee S."/>
            <person name="Talag J."/>
            <person name="Welchert J."/>
            <person name="Wing R.A."/>
        </authorList>
    </citation>
    <scope>NUCLEOTIDE SEQUENCE [LARGE SCALE GENOMIC DNA]</scope>
    <source>
        <strain evidence="6">cv. OR44</strain>
    </source>
</reference>
<dbReference type="SUPFAM" id="SSF54001">
    <property type="entry name" value="Cysteine proteinases"/>
    <property type="match status" value="1"/>
</dbReference>
<keyword evidence="7" id="KW-1185">Reference proteome</keyword>
<keyword evidence="3" id="KW-0378">Hydrolase</keyword>
<dbReference type="GO" id="GO:0006508">
    <property type="term" value="P:proteolysis"/>
    <property type="evidence" value="ECO:0007669"/>
    <property type="project" value="UniProtKB-KW"/>
</dbReference>
<dbReference type="AlphaFoldDB" id="A0A0E0FBD3"/>
<reference evidence="6" key="1">
    <citation type="submission" date="2015-04" db="UniProtKB">
        <authorList>
            <consortium name="EnsemblPlants"/>
        </authorList>
    </citation>
    <scope>IDENTIFICATION</scope>
</reference>
<organism evidence="6">
    <name type="scientific">Oryza meridionalis</name>
    <dbReference type="NCBI Taxonomy" id="40149"/>
    <lineage>
        <taxon>Eukaryota</taxon>
        <taxon>Viridiplantae</taxon>
        <taxon>Streptophyta</taxon>
        <taxon>Embryophyta</taxon>
        <taxon>Tracheophyta</taxon>
        <taxon>Spermatophyta</taxon>
        <taxon>Magnoliopsida</taxon>
        <taxon>Liliopsida</taxon>
        <taxon>Poales</taxon>
        <taxon>Poaceae</taxon>
        <taxon>BOP clade</taxon>
        <taxon>Oryzoideae</taxon>
        <taxon>Oryzeae</taxon>
        <taxon>Oryzinae</taxon>
        <taxon>Oryza</taxon>
    </lineage>
</organism>
<proteinExistence type="inferred from homology"/>
<dbReference type="PROSITE" id="PS50600">
    <property type="entry name" value="ULP_PROTEASE"/>
    <property type="match status" value="1"/>
</dbReference>
<evidence type="ECO:0000256" key="2">
    <source>
        <dbReference type="ARBA" id="ARBA00022670"/>
    </source>
</evidence>
<dbReference type="EnsemblPlants" id="OMERI12G06330.1">
    <property type="protein sequence ID" value="OMERI12G06330.1"/>
    <property type="gene ID" value="OMERI12G06330"/>
</dbReference>
<evidence type="ECO:0000313" key="7">
    <source>
        <dbReference type="Proteomes" id="UP000008021"/>
    </source>
</evidence>
<feature type="compositionally biased region" description="Polar residues" evidence="4">
    <location>
        <begin position="15"/>
        <end position="29"/>
    </location>
</feature>
<dbReference type="Pfam" id="PF02902">
    <property type="entry name" value="Peptidase_C48"/>
    <property type="match status" value="1"/>
</dbReference>
<dbReference type="InterPro" id="IPR038765">
    <property type="entry name" value="Papain-like_cys_pep_sf"/>
</dbReference>
<comment type="similarity">
    <text evidence="1">Belongs to the peptidase C48 family.</text>
</comment>
<feature type="domain" description="Ubiquitin-like protease family profile" evidence="5">
    <location>
        <begin position="111"/>
        <end position="329"/>
    </location>
</feature>
<dbReference type="Gene3D" id="3.40.395.10">
    <property type="entry name" value="Adenoviral Proteinase, Chain A"/>
    <property type="match status" value="1"/>
</dbReference>
<keyword evidence="2" id="KW-0645">Protease</keyword>
<dbReference type="Gramene" id="OMERI12G06330.1">
    <property type="protein sequence ID" value="OMERI12G06330.1"/>
    <property type="gene ID" value="OMERI12G06330"/>
</dbReference>
<name>A0A0E0FBD3_9ORYZ</name>